<dbReference type="EMBL" id="JACHEO010000002">
    <property type="protein sequence ID" value="MBB5346861.1"/>
    <property type="molecule type" value="Genomic_DNA"/>
</dbReference>
<gene>
    <name evidence="1" type="ORF">HNQ81_000571</name>
</gene>
<evidence type="ECO:0008006" key="3">
    <source>
        <dbReference type="Google" id="ProtNLM"/>
    </source>
</evidence>
<dbReference type="RefSeq" id="WP_183348109.1">
    <property type="nucleotide sequence ID" value="NZ_JACHEO010000002.1"/>
</dbReference>
<sequence length="129" mass="14537">MPFFCRYCLIFLATVLLLGGCYNKPVRNLASDVLLIKVGQSTGDDVLTYLGEPDEQKVIDKGGEQWLFREKTSTVMERTPVVGKYLGSPGIVEVIVTLKDNVVVDSRYEAHDADENDWTDDFSWQKGEK</sequence>
<proteinExistence type="predicted"/>
<dbReference type="Proteomes" id="UP000539642">
    <property type="component" value="Unassembled WGS sequence"/>
</dbReference>
<protein>
    <recommendedName>
        <fullName evidence="3">Lipoprotein SmpA/OmlA domain-containing protein</fullName>
    </recommendedName>
</protein>
<comment type="caution">
    <text evidence="1">The sequence shown here is derived from an EMBL/GenBank/DDBJ whole genome shotgun (WGS) entry which is preliminary data.</text>
</comment>
<accession>A0A840V0X7</accession>
<organism evidence="1 2">
    <name type="scientific">Desulfoprunum benzoelyticum</name>
    <dbReference type="NCBI Taxonomy" id="1506996"/>
    <lineage>
        <taxon>Bacteria</taxon>
        <taxon>Pseudomonadati</taxon>
        <taxon>Thermodesulfobacteriota</taxon>
        <taxon>Desulfobulbia</taxon>
        <taxon>Desulfobulbales</taxon>
        <taxon>Desulfobulbaceae</taxon>
        <taxon>Desulfoprunum</taxon>
    </lineage>
</organism>
<evidence type="ECO:0000313" key="1">
    <source>
        <dbReference type="EMBL" id="MBB5346861.1"/>
    </source>
</evidence>
<keyword evidence="2" id="KW-1185">Reference proteome</keyword>
<evidence type="ECO:0000313" key="2">
    <source>
        <dbReference type="Proteomes" id="UP000539642"/>
    </source>
</evidence>
<dbReference type="AlphaFoldDB" id="A0A840V0X7"/>
<reference evidence="1 2" key="1">
    <citation type="submission" date="2020-08" db="EMBL/GenBank/DDBJ databases">
        <title>Genomic Encyclopedia of Type Strains, Phase IV (KMG-IV): sequencing the most valuable type-strain genomes for metagenomic binning, comparative biology and taxonomic classification.</title>
        <authorList>
            <person name="Goeker M."/>
        </authorList>
    </citation>
    <scope>NUCLEOTIDE SEQUENCE [LARGE SCALE GENOMIC DNA]</scope>
    <source>
        <strain evidence="1 2">DSM 28570</strain>
    </source>
</reference>
<name>A0A840V0X7_9BACT</name>
<dbReference type="PROSITE" id="PS51257">
    <property type="entry name" value="PROKAR_LIPOPROTEIN"/>
    <property type="match status" value="1"/>
</dbReference>